<dbReference type="HOGENOM" id="CLU_2629885_0_0_2"/>
<evidence type="ECO:0000313" key="1">
    <source>
        <dbReference type="EMBL" id="ABN70583.1"/>
    </source>
</evidence>
<dbReference type="GeneID" id="4907538"/>
<organism evidence="1 2">
    <name type="scientific">Staphylothermus marinus (strain ATCC 43588 / DSM 3639 / JCM 9404 / F1)</name>
    <dbReference type="NCBI Taxonomy" id="399550"/>
    <lineage>
        <taxon>Archaea</taxon>
        <taxon>Thermoproteota</taxon>
        <taxon>Thermoprotei</taxon>
        <taxon>Desulfurococcales</taxon>
        <taxon>Desulfurococcaceae</taxon>
        <taxon>Staphylothermus</taxon>
    </lineage>
</organism>
<dbReference type="eggNOG" id="arCOG05330">
    <property type="taxonomic scope" value="Archaea"/>
</dbReference>
<dbReference type="Proteomes" id="UP000000254">
    <property type="component" value="Chromosome"/>
</dbReference>
<accession>A3DPM3</accession>
<sequence length="77" mass="8956">MVEEKICSVEGCGRGAVREISYLDAKVLEEKAGLKLKVYHAHPPRRPGVVYLCEEHYKLWKKLSREERKIRELSMKG</sequence>
<dbReference type="EMBL" id="CP000575">
    <property type="protein sequence ID" value="ABN70583.1"/>
    <property type="molecule type" value="Genomic_DNA"/>
</dbReference>
<dbReference type="STRING" id="399550.Smar_1494"/>
<reference evidence="2" key="1">
    <citation type="journal article" date="2009" name="BMC Genomics">
        <title>The complete genome sequence of Staphylothermus marinus reveals differences in sulfur metabolism among heterotrophic Crenarchaeota.</title>
        <authorList>
            <person name="Anderson I.J."/>
            <person name="Dharmarajan L."/>
            <person name="Rodriguez J."/>
            <person name="Hooper S."/>
            <person name="Porat I."/>
            <person name="Ulrich L.E."/>
            <person name="Elkins J.G."/>
            <person name="Mavromatis K."/>
            <person name="Sun H."/>
            <person name="Land M."/>
            <person name="Lapidus A."/>
            <person name="Lucas S."/>
            <person name="Barry K."/>
            <person name="Huber H."/>
            <person name="Zhulin I.B."/>
            <person name="Whitman W.B."/>
            <person name="Mukhopadhyay B."/>
            <person name="Woese C."/>
            <person name="Bristow J."/>
            <person name="Kyrpides N."/>
        </authorList>
    </citation>
    <scope>NUCLEOTIDE SEQUENCE [LARGE SCALE GENOMIC DNA]</scope>
    <source>
        <strain evidence="2">ATCC 43588 / DSM 3639 / JCM 9404 / F1</strain>
    </source>
</reference>
<protein>
    <submittedName>
        <fullName evidence="1">Uncharacterized protein</fullName>
    </submittedName>
</protein>
<dbReference type="RefSeq" id="WP_011839777.1">
    <property type="nucleotide sequence ID" value="NC_009033.1"/>
</dbReference>
<reference evidence="1 2" key="2">
    <citation type="journal article" date="2009" name="Stand. Genomic Sci.">
        <title>Complete genome sequence of Staphylothermus marinus Stetter and Fiala 1986 type strain F1.</title>
        <authorList>
            <person name="Anderson I.J."/>
            <person name="Sun H."/>
            <person name="Lapidus A."/>
            <person name="Copeland A."/>
            <person name="Glavina Del Rio T."/>
            <person name="Tice H."/>
            <person name="Dalin E."/>
            <person name="Lucas S."/>
            <person name="Barry K."/>
            <person name="Land M."/>
            <person name="Richardson P."/>
            <person name="Huber H."/>
            <person name="Kyrpides N.C."/>
        </authorList>
    </citation>
    <scope>NUCLEOTIDE SEQUENCE [LARGE SCALE GENOMIC DNA]</scope>
    <source>
        <strain evidence="2">ATCC 43588 / DSM 3639 / JCM 9404 / F1</strain>
    </source>
</reference>
<dbReference type="AlphaFoldDB" id="A3DPM3"/>
<gene>
    <name evidence="1" type="ordered locus">Smar_1494</name>
</gene>
<dbReference type="OrthoDB" id="17596at2157"/>
<name>A3DPM3_STAMF</name>
<dbReference type="KEGG" id="smr:Smar_1494"/>
<keyword evidence="2" id="KW-1185">Reference proteome</keyword>
<evidence type="ECO:0000313" key="2">
    <source>
        <dbReference type="Proteomes" id="UP000000254"/>
    </source>
</evidence>
<proteinExistence type="predicted"/>